<organism evidence="1">
    <name type="scientific">Hexamita inflata</name>
    <dbReference type="NCBI Taxonomy" id="28002"/>
    <lineage>
        <taxon>Eukaryota</taxon>
        <taxon>Metamonada</taxon>
        <taxon>Diplomonadida</taxon>
        <taxon>Hexamitidae</taxon>
        <taxon>Hexamitinae</taxon>
        <taxon>Hexamita</taxon>
    </lineage>
</organism>
<proteinExistence type="predicted"/>
<reference evidence="2 3" key="2">
    <citation type="submission" date="2024-07" db="EMBL/GenBank/DDBJ databases">
        <authorList>
            <person name="Akdeniz Z."/>
        </authorList>
    </citation>
    <scope>NUCLEOTIDE SEQUENCE [LARGE SCALE GENOMIC DNA]</scope>
</reference>
<gene>
    <name evidence="1" type="ORF">HINF_LOCUS24769</name>
    <name evidence="2" type="ORF">HINF_LOCUS27793</name>
</gene>
<dbReference type="EMBL" id="CATOUU010000644">
    <property type="protein sequence ID" value="CAI9937124.1"/>
    <property type="molecule type" value="Genomic_DNA"/>
</dbReference>
<dbReference type="Proteomes" id="UP001642409">
    <property type="component" value="Unassembled WGS sequence"/>
</dbReference>
<reference evidence="1" key="1">
    <citation type="submission" date="2023-06" db="EMBL/GenBank/DDBJ databases">
        <authorList>
            <person name="Kurt Z."/>
        </authorList>
    </citation>
    <scope>NUCLEOTIDE SEQUENCE</scope>
</reference>
<protein>
    <submittedName>
        <fullName evidence="2">Hypothetical_protein</fullName>
    </submittedName>
</protein>
<sequence>MKAALRHSSGRLVSVFSAQRQHARFGLPVLCQSRAQNLRLNTAATDTRKRWSEVLVANVELLSSNFMSSAQNRECRRIYFYGFALNTLISQNEHEYHSFKMKSNSTSVRAILPEFKTHVAKPTSLWCYIYALESQKSRLASSRTPELIEPEYGNASCHVMNFGGGSLTCCLDEQCGYALHERANAHARRYCGRCVYRAAESFRVAAIHLSENPLRRSTLLSGAGCVK</sequence>
<comment type="caution">
    <text evidence="1">The sequence shown here is derived from an EMBL/GenBank/DDBJ whole genome shotgun (WGS) entry which is preliminary data.</text>
</comment>
<accession>A0AA86PDP0</accession>
<dbReference type="AlphaFoldDB" id="A0AA86PDP0"/>
<keyword evidence="3" id="KW-1185">Reference proteome</keyword>
<evidence type="ECO:0000313" key="3">
    <source>
        <dbReference type="Proteomes" id="UP001642409"/>
    </source>
</evidence>
<dbReference type="EMBL" id="CAXDID020000087">
    <property type="protein sequence ID" value="CAL6020772.1"/>
    <property type="molecule type" value="Genomic_DNA"/>
</dbReference>
<evidence type="ECO:0000313" key="2">
    <source>
        <dbReference type="EMBL" id="CAL6020772.1"/>
    </source>
</evidence>
<evidence type="ECO:0000313" key="1">
    <source>
        <dbReference type="EMBL" id="CAI9937124.1"/>
    </source>
</evidence>
<name>A0AA86PDP0_9EUKA</name>